<keyword evidence="2" id="KW-0547">Nucleotide-binding</keyword>
<keyword evidence="6" id="KW-0175">Coiled coil</keyword>
<dbReference type="Proteomes" id="UP000192042">
    <property type="component" value="Chromosome I"/>
</dbReference>
<dbReference type="CDD" id="cd05387">
    <property type="entry name" value="BY-kinase"/>
    <property type="match status" value="1"/>
</dbReference>
<dbReference type="Pfam" id="PF13614">
    <property type="entry name" value="AAA_31"/>
    <property type="match status" value="1"/>
</dbReference>
<dbReference type="STRING" id="1325564.NSJP_4067"/>
<proteinExistence type="predicted"/>
<feature type="domain" description="AAA" evidence="8">
    <location>
        <begin position="565"/>
        <end position="718"/>
    </location>
</feature>
<name>A0A1W1IB41_9BACT</name>
<dbReference type="Gene3D" id="3.40.50.300">
    <property type="entry name" value="P-loop containing nucleotide triphosphate hydrolases"/>
    <property type="match status" value="1"/>
</dbReference>
<dbReference type="AlphaFoldDB" id="A0A1W1IB41"/>
<dbReference type="OrthoDB" id="9758283at2"/>
<evidence type="ECO:0000256" key="6">
    <source>
        <dbReference type="SAM" id="Coils"/>
    </source>
</evidence>
<evidence type="ECO:0000259" key="8">
    <source>
        <dbReference type="Pfam" id="PF13614"/>
    </source>
</evidence>
<dbReference type="InterPro" id="IPR005702">
    <property type="entry name" value="Wzc-like_C"/>
</dbReference>
<keyword evidence="4" id="KW-0067">ATP-binding</keyword>
<dbReference type="SUPFAM" id="SSF52540">
    <property type="entry name" value="P-loop containing nucleoside triphosphate hydrolases"/>
    <property type="match status" value="1"/>
</dbReference>
<gene>
    <name evidence="9" type="ORF">NSJP_4067</name>
</gene>
<keyword evidence="7" id="KW-0472">Membrane</keyword>
<evidence type="ECO:0000313" key="10">
    <source>
        <dbReference type="Proteomes" id="UP000192042"/>
    </source>
</evidence>
<keyword evidence="3" id="KW-0418">Kinase</keyword>
<organism evidence="9 10">
    <name type="scientific">Nitrospira japonica</name>
    <dbReference type="NCBI Taxonomy" id="1325564"/>
    <lineage>
        <taxon>Bacteria</taxon>
        <taxon>Pseudomonadati</taxon>
        <taxon>Nitrospirota</taxon>
        <taxon>Nitrospiria</taxon>
        <taxon>Nitrospirales</taxon>
        <taxon>Nitrospiraceae</taxon>
        <taxon>Nitrospira</taxon>
    </lineage>
</organism>
<evidence type="ECO:0000256" key="3">
    <source>
        <dbReference type="ARBA" id="ARBA00022777"/>
    </source>
</evidence>
<reference evidence="9 10" key="1">
    <citation type="submission" date="2017-03" db="EMBL/GenBank/DDBJ databases">
        <authorList>
            <person name="Afonso C.L."/>
            <person name="Miller P.J."/>
            <person name="Scott M.A."/>
            <person name="Spackman E."/>
            <person name="Goraichik I."/>
            <person name="Dimitrov K.M."/>
            <person name="Suarez D.L."/>
            <person name="Swayne D.E."/>
        </authorList>
    </citation>
    <scope>NUCLEOTIDE SEQUENCE [LARGE SCALE GENOMIC DNA]</scope>
    <source>
        <strain evidence="9">Genome sequencing of Nitrospira japonica strain NJ11</strain>
    </source>
</reference>
<dbReference type="PANTHER" id="PTHR32309:SF31">
    <property type="entry name" value="CAPSULAR EXOPOLYSACCHARIDE FAMILY"/>
    <property type="match status" value="1"/>
</dbReference>
<protein>
    <submittedName>
        <fullName evidence="9">Putative Lipopolysaccharide biosynthesis protein</fullName>
    </submittedName>
</protein>
<evidence type="ECO:0000256" key="5">
    <source>
        <dbReference type="ARBA" id="ARBA00023137"/>
    </source>
</evidence>
<dbReference type="KEGG" id="nja:NSJP_4067"/>
<dbReference type="InterPro" id="IPR027417">
    <property type="entry name" value="P-loop_NTPase"/>
</dbReference>
<accession>A0A1W1IB41</accession>
<keyword evidence="5" id="KW-0829">Tyrosine-protein kinase</keyword>
<keyword evidence="10" id="KW-1185">Reference proteome</keyword>
<keyword evidence="1" id="KW-0808">Transferase</keyword>
<feature type="transmembrane region" description="Helical" evidence="7">
    <location>
        <begin position="20"/>
        <end position="37"/>
    </location>
</feature>
<evidence type="ECO:0000256" key="1">
    <source>
        <dbReference type="ARBA" id="ARBA00022679"/>
    </source>
</evidence>
<dbReference type="InterPro" id="IPR025669">
    <property type="entry name" value="AAA_dom"/>
</dbReference>
<feature type="transmembrane region" description="Helical" evidence="7">
    <location>
        <begin position="437"/>
        <end position="459"/>
    </location>
</feature>
<evidence type="ECO:0000256" key="7">
    <source>
        <dbReference type="SAM" id="Phobius"/>
    </source>
</evidence>
<keyword evidence="7" id="KW-1133">Transmembrane helix</keyword>
<dbReference type="PANTHER" id="PTHR32309">
    <property type="entry name" value="TYROSINE-PROTEIN KINASE"/>
    <property type="match status" value="1"/>
</dbReference>
<evidence type="ECO:0000256" key="2">
    <source>
        <dbReference type="ARBA" id="ARBA00022741"/>
    </source>
</evidence>
<sequence length="759" mass="85326">MYTGLNTPEDYLRVVNNHKWMIIVAVVVSTGLSWGLYEWLPKSYRSSVLVQFEEQKVRYVQSVDEPAGDKPEFVMANRVGAMSEWLYKQELLMQVAQEFHLYGYEKEGSTREYDDYIASRMRKEVKFDVKEAPFVRVSFADSSPEMARDVIARLSGLFVKEHSESRAVIAESSSEFLQHELDVLKKKLEVKEKALAEFKQSHLGQLPEQLNSNMHAIDRLETELAAQQEVEKTVSLRLDSVDKAIREYEDPASDVGPQRATKDPRLSRIKQLERNLAALQSTYKESYPDVASVRNEIKKLQAMSTEDYIELYIDQEPAIDSDTGVKRKRKAIDPYKTELTKQREDILRELELVRLRQSRIKAEIRKYEARIEGTTVNQQELMSIQRDYENLQKNYQSILEKKMTIGMASDLEQKSQGTKLRIVQQAGLPNLPEKPNIYFILFGGFGFGCAVGFGSAFGIELLRRGFVSAEEVELTLGLPVLAAISQFESAWPGSAKGSVEPVARKPRLLSLPGLNREDSTTSGAMQVAVGPELVAMWYPRSAVAEQYRVAATRLGLMVDKQKSTVVCISSALMGEGKTSTALNLAHVLSRDLNRKTVLLDCDLKRPMVHAYAGLELAAGVAEVLLGHKTLEECLEYHEQLGVWILPAGIEQSGTAALTHADRLSELIASLRERFDYVVVDSPPLLPVAEAMLIVRSADVVAHVVRARATSRDVVSSAIKMIGQERAVAVILNGVEAQDAPYSYYNYSSRVYESNRKQLR</sequence>
<evidence type="ECO:0000313" key="9">
    <source>
        <dbReference type="EMBL" id="SLM50234.1"/>
    </source>
</evidence>
<dbReference type="EMBL" id="LT828648">
    <property type="protein sequence ID" value="SLM50234.1"/>
    <property type="molecule type" value="Genomic_DNA"/>
</dbReference>
<evidence type="ECO:0000256" key="4">
    <source>
        <dbReference type="ARBA" id="ARBA00022840"/>
    </source>
</evidence>
<feature type="coiled-coil region" evidence="6">
    <location>
        <begin position="174"/>
        <end position="201"/>
    </location>
</feature>
<dbReference type="InterPro" id="IPR050445">
    <property type="entry name" value="Bact_polysacc_biosynth/exp"/>
</dbReference>
<keyword evidence="7" id="KW-0812">Transmembrane</keyword>